<dbReference type="OrthoDB" id="5412426at2"/>
<dbReference type="InterPro" id="IPR058625">
    <property type="entry name" value="MdtA-like_BSH"/>
</dbReference>
<reference evidence="3 4" key="1">
    <citation type="submission" date="2017-04" db="EMBL/GenBank/DDBJ databases">
        <authorList>
            <person name="Afonso C.L."/>
            <person name="Miller P.J."/>
            <person name="Scott M.A."/>
            <person name="Spackman E."/>
            <person name="Goraichik I."/>
            <person name="Dimitrov K.M."/>
            <person name="Suarez D.L."/>
            <person name="Swayne D.E."/>
        </authorList>
    </citation>
    <scope>NUCLEOTIDE SEQUENCE [LARGE SCALE GENOMIC DNA]</scope>
    <source>
        <strain evidence="3 4">DSM 3385</strain>
    </source>
</reference>
<proteinExistence type="predicted"/>
<keyword evidence="4" id="KW-1185">Reference proteome</keyword>
<dbReference type="Gene3D" id="2.40.50.100">
    <property type="match status" value="1"/>
</dbReference>
<feature type="domain" description="Multidrug resistance protein MdtA-like barrel-sandwich hybrid" evidence="2">
    <location>
        <begin position="81"/>
        <end position="259"/>
    </location>
</feature>
<organism evidence="3 4">
    <name type="scientific">Desulfocicer vacuolatum DSM 3385</name>
    <dbReference type="NCBI Taxonomy" id="1121400"/>
    <lineage>
        <taxon>Bacteria</taxon>
        <taxon>Pseudomonadati</taxon>
        <taxon>Thermodesulfobacteriota</taxon>
        <taxon>Desulfobacteria</taxon>
        <taxon>Desulfobacterales</taxon>
        <taxon>Desulfobacteraceae</taxon>
        <taxon>Desulfocicer</taxon>
    </lineage>
</organism>
<dbReference type="PANTHER" id="PTHR30469">
    <property type="entry name" value="MULTIDRUG RESISTANCE PROTEIN MDTA"/>
    <property type="match status" value="1"/>
</dbReference>
<feature type="coiled-coil region" evidence="1">
    <location>
        <begin position="180"/>
        <end position="228"/>
    </location>
</feature>
<dbReference type="Gene3D" id="2.40.30.170">
    <property type="match status" value="1"/>
</dbReference>
<dbReference type="Proteomes" id="UP000192418">
    <property type="component" value="Unassembled WGS sequence"/>
</dbReference>
<dbReference type="RefSeq" id="WP_084071652.1">
    <property type="nucleotide sequence ID" value="NZ_FWXY01000035.1"/>
</dbReference>
<evidence type="ECO:0000313" key="3">
    <source>
        <dbReference type="EMBL" id="SMD10613.1"/>
    </source>
</evidence>
<protein>
    <submittedName>
        <fullName evidence="3">HlyD family secretion protein</fullName>
    </submittedName>
</protein>
<dbReference type="EMBL" id="FWXY01000035">
    <property type="protein sequence ID" value="SMD10613.1"/>
    <property type="molecule type" value="Genomic_DNA"/>
</dbReference>
<dbReference type="Pfam" id="PF25917">
    <property type="entry name" value="BSH_RND"/>
    <property type="match status" value="1"/>
</dbReference>
<dbReference type="GO" id="GO:0015562">
    <property type="term" value="F:efflux transmembrane transporter activity"/>
    <property type="evidence" value="ECO:0007669"/>
    <property type="project" value="TreeGrafter"/>
</dbReference>
<dbReference type="AlphaFoldDB" id="A0A1W2ELR3"/>
<keyword evidence="1" id="KW-0175">Coiled coil</keyword>
<name>A0A1W2ELR3_9BACT</name>
<sequence>MKISGKNQSILKGSLMPLICVAILLTGIGGMSLLAQTKPSPPKKPPAQKEMAVSSIPVTKQTAPVTAVGYGQATPVREDVISPRVSGIVMEKNPGLDPGGRVEKGEFLFKIDATDYQIDAEKASIQVALRKNQIEQLKISFKKDKDRLSAVQDNTRLAQKEFSRLKKLYENSRVGTISARDSAEQTYNSLLDTEKNLKKALVLYPLQIAEARANLADEKADLKAARLDVERCVIYAPFAGRIKKNNIEIGSHVSTGMSALTLCDDDILEIKVPLSDREAFETLNIGTDANFPGRVDIHNLTCRVESVSSRENESIKAAIHRVIEYDSESRTLSLAVRVQGKDMTGMAFPIMDGMFCKTIFTGPVIENLVKIPANALNSNNTVYLDRNHLLKTLEVTPVITNGDDVYVTGSQFLPNDRIITTTLNNPLENIKLAPTWDKNPVPLPGNRQKELALYKEEVK</sequence>
<accession>A0A1W2ELR3</accession>
<dbReference type="GO" id="GO:1990281">
    <property type="term" value="C:efflux pump complex"/>
    <property type="evidence" value="ECO:0007669"/>
    <property type="project" value="TreeGrafter"/>
</dbReference>
<dbReference type="PANTHER" id="PTHR30469:SF15">
    <property type="entry name" value="HLYD FAMILY OF SECRETION PROTEINS"/>
    <property type="match status" value="1"/>
</dbReference>
<evidence type="ECO:0000256" key="1">
    <source>
        <dbReference type="SAM" id="Coils"/>
    </source>
</evidence>
<dbReference type="SUPFAM" id="SSF111369">
    <property type="entry name" value="HlyD-like secretion proteins"/>
    <property type="match status" value="1"/>
</dbReference>
<evidence type="ECO:0000313" key="4">
    <source>
        <dbReference type="Proteomes" id="UP000192418"/>
    </source>
</evidence>
<evidence type="ECO:0000259" key="2">
    <source>
        <dbReference type="Pfam" id="PF25917"/>
    </source>
</evidence>
<dbReference type="STRING" id="1121400.SAMN02746065_13516"/>
<dbReference type="Gene3D" id="1.10.287.470">
    <property type="entry name" value="Helix hairpin bin"/>
    <property type="match status" value="1"/>
</dbReference>
<gene>
    <name evidence="3" type="ORF">SAMN02746065_13516</name>
</gene>